<dbReference type="InterPro" id="IPR050438">
    <property type="entry name" value="LMW_PTPase"/>
</dbReference>
<dbReference type="RefSeq" id="WP_090968025.1">
    <property type="nucleotide sequence ID" value="NZ_FNRT01000002.1"/>
</dbReference>
<dbReference type="GO" id="GO:0004725">
    <property type="term" value="F:protein tyrosine phosphatase activity"/>
    <property type="evidence" value="ECO:0007669"/>
    <property type="project" value="TreeGrafter"/>
</dbReference>
<dbReference type="PANTHER" id="PTHR11717">
    <property type="entry name" value="LOW MOLECULAR WEIGHT PROTEIN TYROSINE PHOSPHATASE"/>
    <property type="match status" value="1"/>
</dbReference>
<keyword evidence="3" id="KW-1185">Reference proteome</keyword>
<proteinExistence type="predicted"/>
<reference evidence="3" key="1">
    <citation type="submission" date="2016-10" db="EMBL/GenBank/DDBJ databases">
        <authorList>
            <person name="Varghese N."/>
            <person name="Submissions S."/>
        </authorList>
    </citation>
    <scope>NUCLEOTIDE SEQUENCE [LARGE SCALE GENOMIC DNA]</scope>
    <source>
        <strain evidence="3">DSM 22017</strain>
    </source>
</reference>
<dbReference type="Pfam" id="PF01451">
    <property type="entry name" value="LMWPc"/>
    <property type="match status" value="1"/>
</dbReference>
<dbReference type="Gene3D" id="3.40.50.2300">
    <property type="match status" value="1"/>
</dbReference>
<dbReference type="PANTHER" id="PTHR11717:SF31">
    <property type="entry name" value="LOW MOLECULAR WEIGHT PROTEIN-TYROSINE-PHOSPHATASE ETP-RELATED"/>
    <property type="match status" value="1"/>
</dbReference>
<dbReference type="Proteomes" id="UP000198742">
    <property type="component" value="Unassembled WGS sequence"/>
</dbReference>
<dbReference type="SMART" id="SM00226">
    <property type="entry name" value="LMWPc"/>
    <property type="match status" value="1"/>
</dbReference>
<feature type="domain" description="Phosphotyrosine protein phosphatase I" evidence="1">
    <location>
        <begin position="5"/>
        <end position="170"/>
    </location>
</feature>
<dbReference type="EMBL" id="FNRT01000002">
    <property type="protein sequence ID" value="SEB69644.1"/>
    <property type="molecule type" value="Genomic_DNA"/>
</dbReference>
<name>A0A1H4LG50_9ACTN</name>
<dbReference type="STRING" id="402596.SAMN04489844_0867"/>
<evidence type="ECO:0000313" key="2">
    <source>
        <dbReference type="EMBL" id="SEB69644.1"/>
    </source>
</evidence>
<evidence type="ECO:0000259" key="1">
    <source>
        <dbReference type="SMART" id="SM00226"/>
    </source>
</evidence>
<dbReference type="InterPro" id="IPR036196">
    <property type="entry name" value="Ptyr_pPase_sf"/>
</dbReference>
<evidence type="ECO:0000313" key="3">
    <source>
        <dbReference type="Proteomes" id="UP000198742"/>
    </source>
</evidence>
<protein>
    <submittedName>
        <fullName evidence="2">Protein-tyrosine phosphatase</fullName>
    </submittedName>
</protein>
<dbReference type="AlphaFoldDB" id="A0A1H4LG50"/>
<sequence length="176" mass="18975">MPDALAVLFVCTANICRSPTMELLARDLAGDARIYFGSAGTHARDGEPMNPDMVATLPAGIDSREFRSQHLGAGLLREADLVLTATAVHRQFVLDDFPQHHRKLFTLGQFTETITQLPDLTGPELVAAAGARRVPTTPAHDIADPYRRGRAASEKATGTITAMLSDIVPRLTAQES</sequence>
<dbReference type="InterPro" id="IPR023485">
    <property type="entry name" value="Ptyr_pPase"/>
</dbReference>
<accession>A0A1H4LG50</accession>
<dbReference type="SUPFAM" id="SSF52788">
    <property type="entry name" value="Phosphotyrosine protein phosphatases I"/>
    <property type="match status" value="1"/>
</dbReference>
<gene>
    <name evidence="2" type="ORF">SAMN04489844_0867</name>
</gene>
<organism evidence="2 3">
    <name type="scientific">Nocardioides exalbidus</name>
    <dbReference type="NCBI Taxonomy" id="402596"/>
    <lineage>
        <taxon>Bacteria</taxon>
        <taxon>Bacillati</taxon>
        <taxon>Actinomycetota</taxon>
        <taxon>Actinomycetes</taxon>
        <taxon>Propionibacteriales</taxon>
        <taxon>Nocardioidaceae</taxon>
        <taxon>Nocardioides</taxon>
    </lineage>
</organism>